<keyword evidence="2" id="KW-1185">Reference proteome</keyword>
<reference evidence="1 2" key="1">
    <citation type="journal article" date="2016" name="Mol. Biol. Evol.">
        <title>Comparative Genomics of Early-Diverging Mushroom-Forming Fungi Provides Insights into the Origins of Lignocellulose Decay Capabilities.</title>
        <authorList>
            <person name="Nagy L.G."/>
            <person name="Riley R."/>
            <person name="Tritt A."/>
            <person name="Adam C."/>
            <person name="Daum C."/>
            <person name="Floudas D."/>
            <person name="Sun H."/>
            <person name="Yadav J.S."/>
            <person name="Pangilinan J."/>
            <person name="Larsson K.H."/>
            <person name="Matsuura K."/>
            <person name="Barry K."/>
            <person name="Labutti K."/>
            <person name="Kuo R."/>
            <person name="Ohm R.A."/>
            <person name="Bhattacharya S.S."/>
            <person name="Shirouzu T."/>
            <person name="Yoshinaga Y."/>
            <person name="Martin F.M."/>
            <person name="Grigoriev I.V."/>
            <person name="Hibbett D.S."/>
        </authorList>
    </citation>
    <scope>NUCLEOTIDE SEQUENCE [LARGE SCALE GENOMIC DNA]</scope>
    <source>
        <strain evidence="1 2">HHB12029</strain>
    </source>
</reference>
<dbReference type="AlphaFoldDB" id="A0A165KBL1"/>
<sequence>MERLLVPLISKIQDENYKIRALLLAGASGELSGSLITEEELETLAAVVEKALQYLTGENSALRVAISERRVADSALLNIASVPWAIPGVPSQPSIGSSSHLRSAPQLVPAAADPGAVDASSLGSSIAAAQSLSSVNNGGDLPVYDWEESLGEGIW</sequence>
<organism evidence="1 2">
    <name type="scientific">Exidia glandulosa HHB12029</name>
    <dbReference type="NCBI Taxonomy" id="1314781"/>
    <lineage>
        <taxon>Eukaryota</taxon>
        <taxon>Fungi</taxon>
        <taxon>Dikarya</taxon>
        <taxon>Basidiomycota</taxon>
        <taxon>Agaricomycotina</taxon>
        <taxon>Agaricomycetes</taxon>
        <taxon>Auriculariales</taxon>
        <taxon>Exidiaceae</taxon>
        <taxon>Exidia</taxon>
    </lineage>
</organism>
<dbReference type="EMBL" id="KV425947">
    <property type="protein sequence ID" value="KZV96095.1"/>
    <property type="molecule type" value="Genomic_DNA"/>
</dbReference>
<gene>
    <name evidence="1" type="ORF">EXIGLDRAFT_747824</name>
</gene>
<dbReference type="Proteomes" id="UP000077266">
    <property type="component" value="Unassembled WGS sequence"/>
</dbReference>
<dbReference type="InParanoid" id="A0A165KBL1"/>
<accession>A0A165KBL1</accession>
<proteinExistence type="predicted"/>
<evidence type="ECO:0000313" key="1">
    <source>
        <dbReference type="EMBL" id="KZV96095.1"/>
    </source>
</evidence>
<evidence type="ECO:0000313" key="2">
    <source>
        <dbReference type="Proteomes" id="UP000077266"/>
    </source>
</evidence>
<name>A0A165KBL1_EXIGL</name>
<protein>
    <submittedName>
        <fullName evidence="1">Uncharacterized protein</fullName>
    </submittedName>
</protein>